<feature type="transmembrane region" description="Helical" evidence="2">
    <location>
        <begin position="515"/>
        <end position="535"/>
    </location>
</feature>
<keyword evidence="2" id="KW-0812">Transmembrane</keyword>
<organism evidence="4 5">
    <name type="scientific">Trapa incisa</name>
    <dbReference type="NCBI Taxonomy" id="236973"/>
    <lineage>
        <taxon>Eukaryota</taxon>
        <taxon>Viridiplantae</taxon>
        <taxon>Streptophyta</taxon>
        <taxon>Embryophyta</taxon>
        <taxon>Tracheophyta</taxon>
        <taxon>Spermatophyta</taxon>
        <taxon>Magnoliopsida</taxon>
        <taxon>eudicotyledons</taxon>
        <taxon>Gunneridae</taxon>
        <taxon>Pentapetalae</taxon>
        <taxon>rosids</taxon>
        <taxon>malvids</taxon>
        <taxon>Myrtales</taxon>
        <taxon>Lythraceae</taxon>
        <taxon>Trapa</taxon>
    </lineage>
</organism>
<dbReference type="AlphaFoldDB" id="A0AAN7KKQ0"/>
<dbReference type="InterPro" id="IPR036322">
    <property type="entry name" value="WD40_repeat_dom_sf"/>
</dbReference>
<evidence type="ECO:0000313" key="5">
    <source>
        <dbReference type="Proteomes" id="UP001345219"/>
    </source>
</evidence>
<dbReference type="EMBL" id="JAXIOK010000005">
    <property type="protein sequence ID" value="KAK4771028.1"/>
    <property type="molecule type" value="Genomic_DNA"/>
</dbReference>
<dbReference type="Proteomes" id="UP001345219">
    <property type="component" value="Chromosome 24"/>
</dbReference>
<dbReference type="PANTHER" id="PTHR35464">
    <property type="entry name" value="OS06G0115200 PROTEIN"/>
    <property type="match status" value="1"/>
</dbReference>
<dbReference type="SUPFAM" id="SSF50978">
    <property type="entry name" value="WD40 repeat-like"/>
    <property type="match status" value="1"/>
</dbReference>
<feature type="signal peptide" evidence="3">
    <location>
        <begin position="1"/>
        <end position="25"/>
    </location>
</feature>
<evidence type="ECO:0000256" key="1">
    <source>
        <dbReference type="SAM" id="MobiDB-lite"/>
    </source>
</evidence>
<evidence type="ECO:0000256" key="2">
    <source>
        <dbReference type="SAM" id="Phobius"/>
    </source>
</evidence>
<keyword evidence="2" id="KW-1133">Transmembrane helix</keyword>
<feature type="compositionally biased region" description="Polar residues" evidence="1">
    <location>
        <begin position="572"/>
        <end position="585"/>
    </location>
</feature>
<protein>
    <submittedName>
        <fullName evidence="4">Uncharacterized protein</fullName>
    </submittedName>
</protein>
<accession>A0AAN7KKQ0</accession>
<evidence type="ECO:0000313" key="4">
    <source>
        <dbReference type="EMBL" id="KAK4771028.1"/>
    </source>
</evidence>
<keyword evidence="3" id="KW-0732">Signal</keyword>
<proteinExistence type="predicted"/>
<dbReference type="InterPro" id="IPR045288">
    <property type="entry name" value="At1g75140-like"/>
</dbReference>
<sequence length="658" mass="73656">MEGHRRGMSFLIFFLLVSNSAPVFRILVSCDPVPVEDEHDQLPLDGPEGESADVDLRQQVLLRTLEELVRNLTEVVSRLESRISEVPRNDVRFRGTGDDCPMDDTIISVAVNRKGVEVGGIGQSGSDLVREETEENRELFKGKSDGERRGASVTKYSLFWSEKFHFASAVKLDFKATCINVLPYRDYEGLSKYFAVGDEKGRVYVFMRNGDALVEFNTMMDSPITAMVSYMSIQKNESFVVTGHQNGAISVHKVWEGSNGEDWSSLYMESISTFGSTEDATMITILEVHYVGRTRYILSIDISGRIRVFKENGAMHGSLKPGSRPLAFLKQRLMFLTETGAGSLDLRSMKMRESECEGLNHSLARNYAFDATERSKAYGFTSEGELIHVSLLGDIVNFKCRVRYKRKVEMEEPLDIQAIKGYLIIVNQEKVFVYNVSTQHYVRVSIPRLLFSAGLDEIRSPFLSYQATDLSTETRNPVPLIATDHEKVVALGLGSRFVGIYRSNLPIYKGESNTMLWTSPVLFFILFLFLAWHFFAKKKEAFTSWGPDDPFSSTSATTGAPLVPSSGERSMLDSSSRSGDWNNGLRQPRRYGSPTRYPSGATSAFRPSAADHSSRPPADPNFRPAPELKYRGPALESAGFPKRRENLFGNSQVVDDGS</sequence>
<comment type="caution">
    <text evidence="4">The sequence shown here is derived from an EMBL/GenBank/DDBJ whole genome shotgun (WGS) entry which is preliminary data.</text>
</comment>
<feature type="region of interest" description="Disordered" evidence="1">
    <location>
        <begin position="553"/>
        <end position="658"/>
    </location>
</feature>
<evidence type="ECO:0000256" key="3">
    <source>
        <dbReference type="SAM" id="SignalP"/>
    </source>
</evidence>
<keyword evidence="5" id="KW-1185">Reference proteome</keyword>
<reference evidence="4 5" key="1">
    <citation type="journal article" date="2023" name="Hortic Res">
        <title>Pangenome of water caltrop reveals structural variations and asymmetric subgenome divergence after allopolyploidization.</title>
        <authorList>
            <person name="Zhang X."/>
            <person name="Chen Y."/>
            <person name="Wang L."/>
            <person name="Yuan Y."/>
            <person name="Fang M."/>
            <person name="Shi L."/>
            <person name="Lu R."/>
            <person name="Comes H.P."/>
            <person name="Ma Y."/>
            <person name="Chen Y."/>
            <person name="Huang G."/>
            <person name="Zhou Y."/>
            <person name="Zheng Z."/>
            <person name="Qiu Y."/>
        </authorList>
    </citation>
    <scope>NUCLEOTIDE SEQUENCE [LARGE SCALE GENOMIC DNA]</scope>
    <source>
        <tissue evidence="4">Roots</tissue>
    </source>
</reference>
<feature type="compositionally biased region" description="Polar residues" evidence="1">
    <location>
        <begin position="648"/>
        <end position="658"/>
    </location>
</feature>
<gene>
    <name evidence="4" type="ORF">SAY87_031560</name>
</gene>
<feature type="chain" id="PRO_5042832870" evidence="3">
    <location>
        <begin position="26"/>
        <end position="658"/>
    </location>
</feature>
<keyword evidence="2" id="KW-0472">Membrane</keyword>
<dbReference type="PANTHER" id="PTHR35464:SF1">
    <property type="entry name" value="OS06G0115200 PROTEIN"/>
    <property type="match status" value="1"/>
</dbReference>
<name>A0AAN7KKQ0_9MYRT</name>